<reference evidence="8" key="1">
    <citation type="submission" date="2021-04" db="EMBL/GenBank/DDBJ databases">
        <authorList>
            <consortium name="Wellcome Sanger Institute Data Sharing"/>
        </authorList>
    </citation>
    <scope>NUCLEOTIDE SEQUENCE [LARGE SCALE GENOMIC DNA]</scope>
</reference>
<dbReference type="GO" id="GO:0005737">
    <property type="term" value="C:cytoplasm"/>
    <property type="evidence" value="ECO:0007669"/>
    <property type="project" value="TreeGrafter"/>
</dbReference>
<accession>A0A7N6BRH7</accession>
<dbReference type="InterPro" id="IPR000169">
    <property type="entry name" value="Pept_cys_AS"/>
</dbReference>
<dbReference type="InterPro" id="IPR001300">
    <property type="entry name" value="Peptidase_C2_calpain_cat"/>
</dbReference>
<dbReference type="SMART" id="SM00230">
    <property type="entry name" value="CysPc"/>
    <property type="match status" value="1"/>
</dbReference>
<evidence type="ECO:0000313" key="9">
    <source>
        <dbReference type="Proteomes" id="UP000265040"/>
    </source>
</evidence>
<proteinExistence type="inferred from homology"/>
<dbReference type="Ensembl" id="ENSATET00000041800.2">
    <property type="protein sequence ID" value="ENSATEP00000065712.1"/>
    <property type="gene ID" value="ENSATEG00000000312.3"/>
</dbReference>
<evidence type="ECO:0000256" key="1">
    <source>
        <dbReference type="ARBA" id="ARBA00007623"/>
    </source>
</evidence>
<dbReference type="SUPFAM" id="SSF54001">
    <property type="entry name" value="Cysteine proteinases"/>
    <property type="match status" value="1"/>
</dbReference>
<dbReference type="PRINTS" id="PR00704">
    <property type="entry name" value="CALPAIN"/>
</dbReference>
<reference evidence="8" key="3">
    <citation type="submission" date="2025-09" db="UniProtKB">
        <authorList>
            <consortium name="Ensembl"/>
        </authorList>
    </citation>
    <scope>IDENTIFICATION</scope>
</reference>
<dbReference type="Pfam" id="PF01067">
    <property type="entry name" value="Calpain_III"/>
    <property type="match status" value="1"/>
</dbReference>
<dbReference type="InterPro" id="IPR035892">
    <property type="entry name" value="C2_domain_sf"/>
</dbReference>
<dbReference type="FunFam" id="3.90.70.10:FF:000114">
    <property type="entry name" value="Calpain a"/>
    <property type="match status" value="1"/>
</dbReference>
<organism evidence="8 9">
    <name type="scientific">Anabas testudineus</name>
    <name type="common">Climbing perch</name>
    <name type="synonym">Anthias testudineus</name>
    <dbReference type="NCBI Taxonomy" id="64144"/>
    <lineage>
        <taxon>Eukaryota</taxon>
        <taxon>Metazoa</taxon>
        <taxon>Chordata</taxon>
        <taxon>Craniata</taxon>
        <taxon>Vertebrata</taxon>
        <taxon>Euteleostomi</taxon>
        <taxon>Actinopterygii</taxon>
        <taxon>Neopterygii</taxon>
        <taxon>Teleostei</taxon>
        <taxon>Neoteleostei</taxon>
        <taxon>Acanthomorphata</taxon>
        <taxon>Anabantaria</taxon>
        <taxon>Anabantiformes</taxon>
        <taxon>Anabantoidei</taxon>
        <taxon>Anabantidae</taxon>
        <taxon>Anabas</taxon>
    </lineage>
</organism>
<protein>
    <recommendedName>
        <fullName evidence="7">Calpain catalytic domain-containing protein</fullName>
    </recommendedName>
</protein>
<evidence type="ECO:0000256" key="4">
    <source>
        <dbReference type="ARBA" id="ARBA00022807"/>
    </source>
</evidence>
<dbReference type="Pfam" id="PF00648">
    <property type="entry name" value="Peptidase_C2"/>
    <property type="match status" value="1"/>
</dbReference>
<dbReference type="Gene3D" id="3.90.70.10">
    <property type="entry name" value="Cysteine proteinases"/>
    <property type="match status" value="1"/>
</dbReference>
<dbReference type="CDD" id="cd00044">
    <property type="entry name" value="CysPc"/>
    <property type="match status" value="1"/>
</dbReference>
<keyword evidence="4 6" id="KW-0788">Thiol protease</keyword>
<feature type="active site" evidence="5 6">
    <location>
        <position position="81"/>
    </location>
</feature>
<dbReference type="InterPro" id="IPR036213">
    <property type="entry name" value="Calpain_III_sf"/>
</dbReference>
<evidence type="ECO:0000256" key="5">
    <source>
        <dbReference type="PIRSR" id="PIRSR622684-1"/>
    </source>
</evidence>
<reference evidence="8" key="2">
    <citation type="submission" date="2025-08" db="UniProtKB">
        <authorList>
            <consortium name="Ensembl"/>
        </authorList>
    </citation>
    <scope>IDENTIFICATION</scope>
</reference>
<dbReference type="Pfam" id="PF00168">
    <property type="entry name" value="C2"/>
    <property type="match status" value="1"/>
</dbReference>
<keyword evidence="2 6" id="KW-0645">Protease</keyword>
<dbReference type="InterPro" id="IPR022684">
    <property type="entry name" value="Calpain_cysteine_protease"/>
</dbReference>
<keyword evidence="9" id="KW-1185">Reference proteome</keyword>
<dbReference type="GO" id="GO:0004198">
    <property type="term" value="F:calcium-dependent cysteine-type endopeptidase activity"/>
    <property type="evidence" value="ECO:0007669"/>
    <property type="project" value="InterPro"/>
</dbReference>
<dbReference type="GO" id="GO:0006508">
    <property type="term" value="P:proteolysis"/>
    <property type="evidence" value="ECO:0007669"/>
    <property type="project" value="UniProtKB-KW"/>
</dbReference>
<dbReference type="CDD" id="cd00214">
    <property type="entry name" value="Calpain_III"/>
    <property type="match status" value="1"/>
</dbReference>
<evidence type="ECO:0000259" key="7">
    <source>
        <dbReference type="PROSITE" id="PS50203"/>
    </source>
</evidence>
<evidence type="ECO:0000256" key="3">
    <source>
        <dbReference type="ARBA" id="ARBA00022801"/>
    </source>
</evidence>
<evidence type="ECO:0000256" key="2">
    <source>
        <dbReference type="ARBA" id="ARBA00022670"/>
    </source>
</evidence>
<dbReference type="PROSITE" id="PS50203">
    <property type="entry name" value="CALPAIN_CAT"/>
    <property type="match status" value="1"/>
</dbReference>
<dbReference type="InterPro" id="IPR033883">
    <property type="entry name" value="C2_III"/>
</dbReference>
<dbReference type="FunFam" id="2.60.120.380:FF:000009">
    <property type="entry name" value="Calpain-6"/>
    <property type="match status" value="1"/>
</dbReference>
<evidence type="ECO:0000313" key="8">
    <source>
        <dbReference type="Ensembl" id="ENSATEP00000065712.1"/>
    </source>
</evidence>
<keyword evidence="3 6" id="KW-0378">Hydrolase</keyword>
<dbReference type="SUPFAM" id="SSF49562">
    <property type="entry name" value="C2 domain (Calcium/lipid-binding domain, CaLB)"/>
    <property type="match status" value="1"/>
</dbReference>
<dbReference type="PANTHER" id="PTHR10183:SF405">
    <property type="entry name" value="CALPAIN-5"/>
    <property type="match status" value="1"/>
</dbReference>
<dbReference type="Gene3D" id="2.60.120.380">
    <property type="match status" value="1"/>
</dbReference>
<dbReference type="PANTHER" id="PTHR10183">
    <property type="entry name" value="CALPAIN"/>
    <property type="match status" value="1"/>
</dbReference>
<name>A0A7N6BRH7_ANATE</name>
<dbReference type="SMART" id="SM00720">
    <property type="entry name" value="calpain_III"/>
    <property type="match status" value="1"/>
</dbReference>
<sequence length="612" mass="70758">MLERVSDFQGQSFHKLRRYCLRRGTLFKDPLFPPSAQSLFYKREPPPGLTWKRPREICKDPRLFVDGISTRDLHQGSLGNCWMVAAISCLASEPSLWKKVIPDHMAQEWNPKRPDLYAGIFHFRFWRLGRWMDVVVDDRLPVNRDGVLLFCRSATPREFWSALLEKAYAKLNGCYEALEGGNTAEALIDFTGGVSEPLTLDREALSLYSDQRRTFYQTLAKAHERKALITCSIRVGPSISTVESVLDCGLVRGHAYGITAVRKMRVGEKFLKTGGMPRLFMVRMRNPWGTTDWTGAWSQRSQQWQQMTRTDREKMGLIVRDVGEFWMDFEDFCRYFTDVVVCRLTRNKLTKEEESGSWEAQEDKRSRCGGCINHRDTFLHNPQFMFEVKGKQQEVLICLQQEDRRIQRKEGGGENLPIGFEVLKVEVNRCSRVQRVVEQAASSVYMDSRSVTLRGTLDPGRYVILPTTFLPGATGRFLLRLFSHSHVQLRELREDLPPPSVFQCFLPQPSVVTTIHLRGASALCPPKETASDVYATVRCENHTIRTRVFKQERNPEFNLRAIFYRRYPNAHISVEVCNNHFPSPTHTHTHIHTYTIKTPYQSYDDQSHFEVD</sequence>
<dbReference type="InterPro" id="IPR022683">
    <property type="entry name" value="Calpain_III"/>
</dbReference>
<feature type="domain" description="Calpain catalytic" evidence="7">
    <location>
        <begin position="26"/>
        <end position="345"/>
    </location>
</feature>
<dbReference type="InterPro" id="IPR022682">
    <property type="entry name" value="Calpain_domain_III"/>
</dbReference>
<dbReference type="AlphaFoldDB" id="A0A7N6BRH7"/>
<comment type="similarity">
    <text evidence="1">Belongs to the peptidase C2 family.</text>
</comment>
<dbReference type="Proteomes" id="UP000265040">
    <property type="component" value="Chromosome 18"/>
</dbReference>
<dbReference type="PROSITE" id="PS00139">
    <property type="entry name" value="THIOL_PROTEASE_CYS"/>
    <property type="match status" value="1"/>
</dbReference>
<feature type="active site" evidence="5 6">
    <location>
        <position position="254"/>
    </location>
</feature>
<dbReference type="GeneTree" id="ENSGT00940000156128"/>
<evidence type="ECO:0000256" key="6">
    <source>
        <dbReference type="PROSITE-ProRule" id="PRU00239"/>
    </source>
</evidence>
<feature type="active site" evidence="5 6">
    <location>
        <position position="286"/>
    </location>
</feature>
<dbReference type="SUPFAM" id="SSF49758">
    <property type="entry name" value="Calpain large subunit, middle domain (domain III)"/>
    <property type="match status" value="1"/>
</dbReference>
<dbReference type="InterPro" id="IPR038765">
    <property type="entry name" value="Papain-like_cys_pep_sf"/>
</dbReference>
<dbReference type="InterPro" id="IPR000008">
    <property type="entry name" value="C2_dom"/>
</dbReference>
<dbReference type="Gene3D" id="2.60.40.150">
    <property type="entry name" value="C2 domain"/>
    <property type="match status" value="1"/>
</dbReference>